<dbReference type="EMBL" id="QBKI01000012">
    <property type="protein sequence ID" value="PTX14184.1"/>
    <property type="molecule type" value="Genomic_DNA"/>
</dbReference>
<name>A0A2T5YCI1_9BACT</name>
<dbReference type="Proteomes" id="UP000244225">
    <property type="component" value="Unassembled WGS sequence"/>
</dbReference>
<evidence type="ECO:0000313" key="2">
    <source>
        <dbReference type="Proteomes" id="UP000244225"/>
    </source>
</evidence>
<protein>
    <submittedName>
        <fullName evidence="1">Uncharacterized protein</fullName>
    </submittedName>
</protein>
<gene>
    <name evidence="1" type="ORF">C8N40_11231</name>
</gene>
<evidence type="ECO:0000313" key="1">
    <source>
        <dbReference type="EMBL" id="PTX14184.1"/>
    </source>
</evidence>
<comment type="caution">
    <text evidence="1">The sequence shown here is derived from an EMBL/GenBank/DDBJ whole genome shotgun (WGS) entry which is preliminary data.</text>
</comment>
<sequence>MLLMPMLDGMGISSTNIYEIDSGSPFTIYDLKMHLLGNRKTNIIPAFNGDVL</sequence>
<organism evidence="1 2">
    <name type="scientific">Pontibacter mucosus</name>
    <dbReference type="NCBI Taxonomy" id="1649266"/>
    <lineage>
        <taxon>Bacteria</taxon>
        <taxon>Pseudomonadati</taxon>
        <taxon>Bacteroidota</taxon>
        <taxon>Cytophagia</taxon>
        <taxon>Cytophagales</taxon>
        <taxon>Hymenobacteraceae</taxon>
        <taxon>Pontibacter</taxon>
    </lineage>
</organism>
<accession>A0A2T5YCI1</accession>
<dbReference type="AlphaFoldDB" id="A0A2T5YCI1"/>
<proteinExistence type="predicted"/>
<dbReference type="RefSeq" id="WP_170114163.1">
    <property type="nucleotide sequence ID" value="NZ_QBKI01000012.1"/>
</dbReference>
<reference evidence="1 2" key="1">
    <citation type="submission" date="2018-04" db="EMBL/GenBank/DDBJ databases">
        <title>Genomic Encyclopedia of Archaeal and Bacterial Type Strains, Phase II (KMG-II): from individual species to whole genera.</title>
        <authorList>
            <person name="Goeker M."/>
        </authorList>
    </citation>
    <scope>NUCLEOTIDE SEQUENCE [LARGE SCALE GENOMIC DNA]</scope>
    <source>
        <strain evidence="1 2">DSM 100162</strain>
    </source>
</reference>
<keyword evidence="2" id="KW-1185">Reference proteome</keyword>